<dbReference type="GO" id="GO:0030165">
    <property type="term" value="F:PDZ domain binding"/>
    <property type="evidence" value="ECO:0007669"/>
    <property type="project" value="TreeGrafter"/>
</dbReference>
<keyword evidence="3" id="KW-1185">Reference proteome</keyword>
<protein>
    <submittedName>
        <fullName evidence="2">Uncharacterized protein</fullName>
    </submittedName>
</protein>
<feature type="transmembrane region" description="Helical" evidence="1">
    <location>
        <begin position="114"/>
        <end position="137"/>
    </location>
</feature>
<dbReference type="InterPro" id="IPR052771">
    <property type="entry name" value="Neurotrophin_sig_adaptor"/>
</dbReference>
<organism evidence="2 3">
    <name type="scientific">Meganyctiphanes norvegica</name>
    <name type="common">Northern krill</name>
    <name type="synonym">Thysanopoda norvegica</name>
    <dbReference type="NCBI Taxonomy" id="48144"/>
    <lineage>
        <taxon>Eukaryota</taxon>
        <taxon>Metazoa</taxon>
        <taxon>Ecdysozoa</taxon>
        <taxon>Arthropoda</taxon>
        <taxon>Crustacea</taxon>
        <taxon>Multicrustacea</taxon>
        <taxon>Malacostraca</taxon>
        <taxon>Eumalacostraca</taxon>
        <taxon>Eucarida</taxon>
        <taxon>Euphausiacea</taxon>
        <taxon>Euphausiidae</taxon>
        <taxon>Meganyctiphanes</taxon>
    </lineage>
</organism>
<gene>
    <name evidence="2" type="ORF">MNOR_LOCUS11131</name>
</gene>
<accession>A0AAV2QE56</accession>
<dbReference type="GO" id="GO:0019887">
    <property type="term" value="F:protein kinase regulator activity"/>
    <property type="evidence" value="ECO:0007669"/>
    <property type="project" value="TreeGrafter"/>
</dbReference>
<reference evidence="2 3" key="1">
    <citation type="submission" date="2024-05" db="EMBL/GenBank/DDBJ databases">
        <authorList>
            <person name="Wallberg A."/>
        </authorList>
    </citation>
    <scope>NUCLEOTIDE SEQUENCE [LARGE SCALE GENOMIC DNA]</scope>
</reference>
<feature type="non-terminal residue" evidence="2">
    <location>
        <position position="1"/>
    </location>
</feature>
<name>A0AAV2QE56_MEGNR</name>
<evidence type="ECO:0000256" key="1">
    <source>
        <dbReference type="SAM" id="Phobius"/>
    </source>
</evidence>
<proteinExistence type="predicted"/>
<evidence type="ECO:0000313" key="3">
    <source>
        <dbReference type="Proteomes" id="UP001497623"/>
    </source>
</evidence>
<dbReference type="AlphaFoldDB" id="A0AAV2QE56"/>
<keyword evidence="1" id="KW-0812">Transmembrane</keyword>
<comment type="caution">
    <text evidence="2">The sequence shown here is derived from an EMBL/GenBank/DDBJ whole genome shotgun (WGS) entry which is preliminary data.</text>
</comment>
<dbReference type="Proteomes" id="UP001497623">
    <property type="component" value="Unassembled WGS sequence"/>
</dbReference>
<dbReference type="PANTHER" id="PTHR24116">
    <property type="entry name" value="KINASE D-INTERACTING SUBSTRATE OF 220 KDA"/>
    <property type="match status" value="1"/>
</dbReference>
<feature type="non-terminal residue" evidence="2">
    <location>
        <position position="154"/>
    </location>
</feature>
<sequence length="154" mass="18174">DWDMWFKWSVWLEEYMESFKLVMQVIFCSPPGSQWKEYKEEPHAKPLRFIFAECAKPSSTADGENSVVQMLGSLFDMAEKEYGIFATRFYRAFRPKSFNALSSWKYRRLCCMPYIVIFFMTLFFTAITLSLIGLYGIHAETPFEDTEAESLRNK</sequence>
<keyword evidence="1" id="KW-0472">Membrane</keyword>
<keyword evidence="1" id="KW-1133">Transmembrane helix</keyword>
<dbReference type="PANTHER" id="PTHR24116:SF0">
    <property type="entry name" value="KINASE D-INTERACTING SUBSTRATE OF 220 KDA"/>
    <property type="match status" value="1"/>
</dbReference>
<dbReference type="EMBL" id="CAXKWB010005789">
    <property type="protein sequence ID" value="CAL4079843.1"/>
    <property type="molecule type" value="Genomic_DNA"/>
</dbReference>
<evidence type="ECO:0000313" key="2">
    <source>
        <dbReference type="EMBL" id="CAL4079843.1"/>
    </source>
</evidence>